<evidence type="ECO:0000313" key="2">
    <source>
        <dbReference type="EMBL" id="RBO83602.1"/>
    </source>
</evidence>
<dbReference type="GO" id="GO:0050660">
    <property type="term" value="F:flavin adenine dinucleotide binding"/>
    <property type="evidence" value="ECO:0007669"/>
    <property type="project" value="TreeGrafter"/>
</dbReference>
<dbReference type="Pfam" id="PF13738">
    <property type="entry name" value="Pyr_redox_3"/>
    <property type="match status" value="1"/>
</dbReference>
<evidence type="ECO:0000256" key="1">
    <source>
        <dbReference type="ARBA" id="ARBA00023002"/>
    </source>
</evidence>
<accession>A0A366D0K9</accession>
<dbReference type="PRINTS" id="PR00368">
    <property type="entry name" value="FADPNR"/>
</dbReference>
<dbReference type="PANTHER" id="PTHR43539">
    <property type="entry name" value="FLAVIN-BINDING MONOOXYGENASE-LIKE PROTEIN (AFU_ORTHOLOGUE AFUA_4G09220)"/>
    <property type="match status" value="1"/>
</dbReference>
<protein>
    <submittedName>
        <fullName evidence="2">Putative flavoprotein involved in K+ transport</fullName>
    </submittedName>
</protein>
<dbReference type="InterPro" id="IPR036188">
    <property type="entry name" value="FAD/NAD-bd_sf"/>
</dbReference>
<sequence length="339" mass="36494">MNDLPKTVDTVIVGAGKAGLATAYHLQRAGADFVVLDAADQLGEPWRTRWDSMTLFTSARFSALPGAAFPGDPHRYPHKDEVADYLEQYADRFRLPVLLGRRVDSLRKVDGEFLLSLGGETCAARKVVVATGAFQQPWVPPVAAELDHGIVALHSHEYRNPGQVRPGTVLVVGGGNSGTQIADELSATHRVVLSRGAPLPSIPQQVLGRDVWTFLRPLLRLPVVGPLRKPDPVIGAPADLLSRVQPVGRIESVDGAALVTADGTRIEPDTVIWATGYRDDWSWFDRSLLGEDGKPAHVAGIGAVPGLYFVGLYRLRSRGSALLGFGGRDAARIAEAVLR</sequence>
<dbReference type="STRING" id="1210090.GCA_001613185_04133"/>
<dbReference type="EMBL" id="QNRE01000018">
    <property type="protein sequence ID" value="RBO83602.1"/>
    <property type="molecule type" value="Genomic_DNA"/>
</dbReference>
<dbReference type="RefSeq" id="WP_067510845.1">
    <property type="nucleotide sequence ID" value="NZ_JADLRD010000020.1"/>
</dbReference>
<dbReference type="GO" id="GO:0004497">
    <property type="term" value="F:monooxygenase activity"/>
    <property type="evidence" value="ECO:0007669"/>
    <property type="project" value="TreeGrafter"/>
</dbReference>
<dbReference type="Gene3D" id="3.50.50.60">
    <property type="entry name" value="FAD/NAD(P)-binding domain"/>
    <property type="match status" value="1"/>
</dbReference>
<keyword evidence="3" id="KW-1185">Reference proteome</keyword>
<proteinExistence type="predicted"/>
<dbReference type="Proteomes" id="UP000252586">
    <property type="component" value="Unassembled WGS sequence"/>
</dbReference>
<evidence type="ECO:0000313" key="3">
    <source>
        <dbReference type="Proteomes" id="UP000252586"/>
    </source>
</evidence>
<dbReference type="PANTHER" id="PTHR43539:SF78">
    <property type="entry name" value="FLAVIN-CONTAINING MONOOXYGENASE"/>
    <property type="match status" value="1"/>
</dbReference>
<dbReference type="AlphaFoldDB" id="A0A366D0K9"/>
<keyword evidence="1" id="KW-0560">Oxidoreductase</keyword>
<gene>
    <name evidence="2" type="ORF">DFR74_11826</name>
</gene>
<dbReference type="SUPFAM" id="SSF51905">
    <property type="entry name" value="FAD/NAD(P)-binding domain"/>
    <property type="match status" value="2"/>
</dbReference>
<organism evidence="2 3">
    <name type="scientific">Nocardia puris</name>
    <dbReference type="NCBI Taxonomy" id="208602"/>
    <lineage>
        <taxon>Bacteria</taxon>
        <taxon>Bacillati</taxon>
        <taxon>Actinomycetota</taxon>
        <taxon>Actinomycetes</taxon>
        <taxon>Mycobacteriales</taxon>
        <taxon>Nocardiaceae</taxon>
        <taxon>Nocardia</taxon>
    </lineage>
</organism>
<dbReference type="InterPro" id="IPR050982">
    <property type="entry name" value="Auxin_biosynth/cation_transpt"/>
</dbReference>
<reference evidence="2 3" key="1">
    <citation type="submission" date="2018-06" db="EMBL/GenBank/DDBJ databases">
        <title>Genomic Encyclopedia of Type Strains, Phase IV (KMG-IV): sequencing the most valuable type-strain genomes for metagenomic binning, comparative biology and taxonomic classification.</title>
        <authorList>
            <person name="Goeker M."/>
        </authorList>
    </citation>
    <scope>NUCLEOTIDE SEQUENCE [LARGE SCALE GENOMIC DNA]</scope>
    <source>
        <strain evidence="2 3">DSM 44599</strain>
    </source>
</reference>
<name>A0A366D0K9_9NOCA</name>
<dbReference type="OrthoDB" id="9808049at2"/>
<dbReference type="PRINTS" id="PR00469">
    <property type="entry name" value="PNDRDTASEII"/>
</dbReference>
<comment type="caution">
    <text evidence="2">The sequence shown here is derived from an EMBL/GenBank/DDBJ whole genome shotgun (WGS) entry which is preliminary data.</text>
</comment>